<feature type="coiled-coil region" evidence="1">
    <location>
        <begin position="506"/>
        <end position="533"/>
    </location>
</feature>
<evidence type="ECO:0000256" key="3">
    <source>
        <dbReference type="SAM" id="Phobius"/>
    </source>
</evidence>
<feature type="region of interest" description="Disordered" evidence="2">
    <location>
        <begin position="149"/>
        <end position="170"/>
    </location>
</feature>
<keyword evidence="1" id="KW-0175">Coiled coil</keyword>
<keyword evidence="3" id="KW-0812">Transmembrane</keyword>
<proteinExistence type="predicted"/>
<feature type="compositionally biased region" description="Acidic residues" evidence="2">
    <location>
        <begin position="681"/>
        <end position="697"/>
    </location>
</feature>
<keyword evidence="5" id="KW-1185">Reference proteome</keyword>
<name>K2MEW7_TRYCR</name>
<keyword evidence="3" id="KW-0472">Membrane</keyword>
<keyword evidence="3" id="KW-1133">Transmembrane helix</keyword>
<dbReference type="EMBL" id="AHKC01009028">
    <property type="protein sequence ID" value="EKF33883.1"/>
    <property type="molecule type" value="Genomic_DNA"/>
</dbReference>
<evidence type="ECO:0000313" key="4">
    <source>
        <dbReference type="EMBL" id="EKF33883.1"/>
    </source>
</evidence>
<dbReference type="OrthoDB" id="248593at2759"/>
<sequence>MSQGASLSGGGVSVGSCIGFGILFSFFFCCGGKRNRMRFMAQQNKKGGLWIIVYSRCFNEASVDQSICTYCVLVFFSGFSLNDKFDVSSNFFIFIFYNPTHVEFFSVKPMSIDSSDVYVMEDAEESLCTGSANSPLEDLVRSSSFTSLESSNEKCGRHPKQQPPPLPAAKATARTICTVGTNTEKQVEESVSNLLRSGIMGLMHTIAGDEFAHYMLHKSRQDIQQSYIERITKLTQNTVDVLHKLIPRQSYPTHGTESASEVAMMDNKNEPEWLSELQLSLAKTDALLQGLTEKQETVLTATDAAEATCLLPTVPAARSNVRFSASQQISSVPSPLQDKTGRMQELEEELRMLQEQMAELRVVFAKEGVDSVVPLYTELLSLRAAKRQAALREVENTMAYLVTQQCCFDQQLEVLERRKKSLEVEASRRFYEGGDAVNGLMEDVEKLAQAGRKLNALRDEYRQRVREVDPMLYTNFSSFPGEKRQRTSHTNFSVLFDRQSEKDQEIMALRGELNTQRQEMEEWKRRYEAAVEEMSRPQESPVFNSLLRAVEERISQEAAQRCTLLCRLFGWELLQLTDDTVALARVGCAEERLTLPMPNPLGDETSAMARSIVLAKKVLEGSLVSRGECQKHEDAEEEQNDDAGDQAPTQKDNEEEEAEETVLTKEGTPFSTNDDHAFDTGVDDAAETGEMDTEAPSEENPLVAENTLDSPGKLEPSFYSSGLWEE</sequence>
<feature type="compositionally biased region" description="Acidic residues" evidence="2">
    <location>
        <begin position="635"/>
        <end position="644"/>
    </location>
</feature>
<feature type="transmembrane region" description="Helical" evidence="3">
    <location>
        <begin position="12"/>
        <end position="30"/>
    </location>
</feature>
<feature type="coiled-coil region" evidence="1">
    <location>
        <begin position="336"/>
        <end position="363"/>
    </location>
</feature>
<evidence type="ECO:0000256" key="1">
    <source>
        <dbReference type="SAM" id="Coils"/>
    </source>
</evidence>
<evidence type="ECO:0000256" key="2">
    <source>
        <dbReference type="SAM" id="MobiDB-lite"/>
    </source>
</evidence>
<dbReference type="AlphaFoldDB" id="K2MEW7"/>
<organism evidence="4 5">
    <name type="scientific">Trypanosoma cruzi marinkellei</name>
    <dbReference type="NCBI Taxonomy" id="85056"/>
    <lineage>
        <taxon>Eukaryota</taxon>
        <taxon>Discoba</taxon>
        <taxon>Euglenozoa</taxon>
        <taxon>Kinetoplastea</taxon>
        <taxon>Metakinetoplastina</taxon>
        <taxon>Trypanosomatida</taxon>
        <taxon>Trypanosomatidae</taxon>
        <taxon>Trypanosoma</taxon>
        <taxon>Schizotrypanum</taxon>
    </lineage>
</organism>
<gene>
    <name evidence="4" type="ORF">MOQ_002412</name>
</gene>
<comment type="caution">
    <text evidence="4">The sequence shown here is derived from an EMBL/GenBank/DDBJ whole genome shotgun (WGS) entry which is preliminary data.</text>
</comment>
<reference evidence="4 5" key="1">
    <citation type="journal article" date="2012" name="BMC Genomics">
        <title>Comparative genomic analysis of human infective Trypanosoma cruzi lineages with the bat-restricted subspecies T. cruzi marinkellei.</title>
        <authorList>
            <person name="Franzen O."/>
            <person name="Talavera-Lopez C."/>
            <person name="Ochaya S."/>
            <person name="Butler C.E."/>
            <person name="Messenger L.A."/>
            <person name="Lewis M.D."/>
            <person name="Llewellyn M.S."/>
            <person name="Marinkelle C.J."/>
            <person name="Tyler K.M."/>
            <person name="Miles M.A."/>
            <person name="Andersson B."/>
        </authorList>
    </citation>
    <scope>NUCLEOTIDE SEQUENCE [LARGE SCALE GENOMIC DNA]</scope>
    <source>
        <strain evidence="4 5">B7</strain>
    </source>
</reference>
<protein>
    <submittedName>
        <fullName evidence="4">Uncharacterized protein</fullName>
    </submittedName>
</protein>
<accession>K2MEW7</accession>
<feature type="coiled-coil region" evidence="1">
    <location>
        <begin position="440"/>
        <end position="467"/>
    </location>
</feature>
<feature type="region of interest" description="Disordered" evidence="2">
    <location>
        <begin position="628"/>
        <end position="726"/>
    </location>
</feature>
<evidence type="ECO:0000313" key="5">
    <source>
        <dbReference type="Proteomes" id="UP000007350"/>
    </source>
</evidence>
<dbReference type="Proteomes" id="UP000007350">
    <property type="component" value="Unassembled WGS sequence"/>
</dbReference>